<dbReference type="RefSeq" id="WP_021860696.1">
    <property type="nucleotide sequence ID" value="NZ_JACOOY010000005.1"/>
</dbReference>
<keyword evidence="5" id="KW-1185">Reference proteome</keyword>
<evidence type="ECO:0000256" key="1">
    <source>
        <dbReference type="ARBA" id="ARBA00006964"/>
    </source>
</evidence>
<dbReference type="InterPro" id="IPR002678">
    <property type="entry name" value="DUF34/NIF3"/>
</dbReference>
<comment type="caution">
    <text evidence="4">The sequence shown here is derived from an EMBL/GenBank/DDBJ whole genome shotgun (WGS) entry which is preliminary data.</text>
</comment>
<dbReference type="Proteomes" id="UP000647235">
    <property type="component" value="Unassembled WGS sequence"/>
</dbReference>
<keyword evidence="3" id="KW-0479">Metal-binding</keyword>
<dbReference type="NCBIfam" id="TIGR00486">
    <property type="entry name" value="YbgI_SA1388"/>
    <property type="match status" value="1"/>
</dbReference>
<dbReference type="PANTHER" id="PTHR13799:SF14">
    <property type="entry name" value="GTP CYCLOHYDROLASE 1 TYPE 2 HOMOLOG"/>
    <property type="match status" value="1"/>
</dbReference>
<dbReference type="Gene3D" id="3.40.1390.30">
    <property type="entry name" value="NIF3 (NGG1p interacting factor 3)-like"/>
    <property type="match status" value="2"/>
</dbReference>
<dbReference type="Pfam" id="PF01784">
    <property type="entry name" value="DUF34_NIF3"/>
    <property type="match status" value="1"/>
</dbReference>
<accession>A0ABR7EVH3</accession>
<sequence>MLCKEIMEKIENVYPKDAALSWDNVGLLAGRDDKEVRKIYVALDATDEVVEDVICQKADMLVTHHPLIFGGMKQINNRDFIGRRLLQLLGNDISYYAMHTNYDVCRMAELAGNLLGLNDTEVLDVTGMRIQPETGEEYPEGIGEIGSWQKPVTLKECCDKVKKAYGVPQVKVFGDLAQQVSRIALCPGSGKSVITQSLAKKADVLITGDIGHHEGIDAVAQELAIIDAGHYGVEHIFIEDMKNYLQEAFPQTAVISAAIHHPFTVV</sequence>
<gene>
    <name evidence="4" type="ORF">H8S07_05045</name>
</gene>
<dbReference type="EMBL" id="JACOOY010000005">
    <property type="protein sequence ID" value="MBC5664645.1"/>
    <property type="molecule type" value="Genomic_DNA"/>
</dbReference>
<evidence type="ECO:0000313" key="4">
    <source>
        <dbReference type="EMBL" id="MBC5664645.1"/>
    </source>
</evidence>
<protein>
    <recommendedName>
        <fullName evidence="2">GTP cyclohydrolase 1 type 2 homolog</fullName>
    </recommendedName>
</protein>
<evidence type="ECO:0000256" key="3">
    <source>
        <dbReference type="ARBA" id="ARBA00022723"/>
    </source>
</evidence>
<reference evidence="4 5" key="1">
    <citation type="submission" date="2020-08" db="EMBL/GenBank/DDBJ databases">
        <title>Genome public.</title>
        <authorList>
            <person name="Liu C."/>
            <person name="Sun Q."/>
        </authorList>
    </citation>
    <scope>NUCLEOTIDE SEQUENCE [LARGE SCALE GENOMIC DNA]</scope>
    <source>
        <strain evidence="4 5">NSJ-36</strain>
    </source>
</reference>
<organism evidence="4 5">
    <name type="scientific">Dorea hominis</name>
    <dbReference type="NCBI Taxonomy" id="2763040"/>
    <lineage>
        <taxon>Bacteria</taxon>
        <taxon>Bacillati</taxon>
        <taxon>Bacillota</taxon>
        <taxon>Clostridia</taxon>
        <taxon>Lachnospirales</taxon>
        <taxon>Lachnospiraceae</taxon>
        <taxon>Dorea</taxon>
    </lineage>
</organism>
<dbReference type="InterPro" id="IPR036069">
    <property type="entry name" value="DUF34/NIF3_sf"/>
</dbReference>
<name>A0ABR7EVH3_9FIRM</name>
<evidence type="ECO:0000256" key="2">
    <source>
        <dbReference type="ARBA" id="ARBA00022112"/>
    </source>
</evidence>
<evidence type="ECO:0000313" key="5">
    <source>
        <dbReference type="Proteomes" id="UP000647235"/>
    </source>
</evidence>
<proteinExistence type="inferred from homology"/>
<comment type="similarity">
    <text evidence="1">Belongs to the GTP cyclohydrolase I type 2/NIF3 family.</text>
</comment>
<dbReference type="SUPFAM" id="SSF102705">
    <property type="entry name" value="NIF3 (NGG1p interacting factor 3)-like"/>
    <property type="match status" value="1"/>
</dbReference>
<dbReference type="PANTHER" id="PTHR13799">
    <property type="entry name" value="NGG1 INTERACTING FACTOR 3"/>
    <property type="match status" value="1"/>
</dbReference>